<dbReference type="EMBL" id="AP014633">
    <property type="protein sequence ID" value="BAP57086.1"/>
    <property type="molecule type" value="Genomic_DNA"/>
</dbReference>
<dbReference type="Pfam" id="PF09924">
    <property type="entry name" value="LPG_synthase_C"/>
    <property type="match status" value="1"/>
</dbReference>
<evidence type="ECO:0000313" key="3">
    <source>
        <dbReference type="Proteomes" id="UP000031623"/>
    </source>
</evidence>
<dbReference type="KEGG" id="tig:THII_2789"/>
<sequence>MYFGAHGEVFTVKLPSFPHLEPLRLSHQAILANYTSAYPPYSDYTFASLWCWDVERKIELADLYGNLVIKFSDYTTGEPFYTFYGQNQVNLALDTLFEFILEQKDIQQAVRLVPEHFMKSIQVLPNYEIAEDPDNHDYIYRIVELSALRGKKYDSFRGHLNRFLKSYHGNFKLLDLTDAHTWQTLLQFNAHWQTQKEHDENDVSNDMTAVERLREIAAYQSWLAVGVYIDGILRAYSINEFQDDYAICLFTHADKDFKGIYHFIDWQVLKWLHERGLVYWNLQQDLGISGLRTAKQLYRPAFFLKKYTATRKSDAVTDSFFMRSE</sequence>
<dbReference type="InterPro" id="IPR016181">
    <property type="entry name" value="Acyl_CoA_acyltransferase"/>
</dbReference>
<proteinExistence type="predicted"/>
<dbReference type="AlphaFoldDB" id="A0A090BVL9"/>
<keyword evidence="3" id="KW-1185">Reference proteome</keyword>
<dbReference type="InterPro" id="IPR024320">
    <property type="entry name" value="LPG_synthase_C"/>
</dbReference>
<accession>A0A090BVL9</accession>
<feature type="domain" description="Phosphatidylglycerol lysyltransferase C-terminal" evidence="1">
    <location>
        <begin position="41"/>
        <end position="309"/>
    </location>
</feature>
<dbReference type="Gene3D" id="3.40.630.30">
    <property type="match status" value="1"/>
</dbReference>
<gene>
    <name evidence="2" type="ORF">THII_2789</name>
</gene>
<dbReference type="PANTHER" id="PTHR41373">
    <property type="entry name" value="DUF2156 DOMAIN-CONTAINING PROTEIN"/>
    <property type="match status" value="1"/>
</dbReference>
<reference evidence="2 3" key="1">
    <citation type="journal article" date="2014" name="ISME J.">
        <title>Ecophysiology of Thioploca ingrica as revealed by the complete genome sequence supplemented with proteomic evidence.</title>
        <authorList>
            <person name="Kojima H."/>
            <person name="Ogura Y."/>
            <person name="Yamamoto N."/>
            <person name="Togashi T."/>
            <person name="Mori H."/>
            <person name="Watanabe T."/>
            <person name="Nemoto F."/>
            <person name="Kurokawa K."/>
            <person name="Hayashi T."/>
            <person name="Fukui M."/>
        </authorList>
    </citation>
    <scope>NUCLEOTIDE SEQUENCE [LARGE SCALE GENOMIC DNA]</scope>
</reference>
<dbReference type="InterPro" id="IPR016732">
    <property type="entry name" value="UCP018688"/>
</dbReference>
<dbReference type="PANTHER" id="PTHR41373:SF1">
    <property type="entry name" value="PHOSPHATIDYLGLYCEROL LYSYLTRANSFERASE C-TERMINAL DOMAIN-CONTAINING PROTEIN"/>
    <property type="match status" value="1"/>
</dbReference>
<dbReference type="Proteomes" id="UP000031623">
    <property type="component" value="Chromosome"/>
</dbReference>
<evidence type="ECO:0000259" key="1">
    <source>
        <dbReference type="Pfam" id="PF09924"/>
    </source>
</evidence>
<evidence type="ECO:0000313" key="2">
    <source>
        <dbReference type="EMBL" id="BAP57086.1"/>
    </source>
</evidence>
<protein>
    <recommendedName>
        <fullName evidence="1">Phosphatidylglycerol lysyltransferase C-terminal domain-containing protein</fullName>
    </recommendedName>
</protein>
<dbReference type="SUPFAM" id="SSF55729">
    <property type="entry name" value="Acyl-CoA N-acyltransferases (Nat)"/>
    <property type="match status" value="2"/>
</dbReference>
<organism evidence="2 3">
    <name type="scientific">Thioploca ingrica</name>
    <dbReference type="NCBI Taxonomy" id="40754"/>
    <lineage>
        <taxon>Bacteria</taxon>
        <taxon>Pseudomonadati</taxon>
        <taxon>Pseudomonadota</taxon>
        <taxon>Gammaproteobacteria</taxon>
        <taxon>Thiotrichales</taxon>
        <taxon>Thiotrichaceae</taxon>
        <taxon>Thioploca</taxon>
    </lineage>
</organism>
<name>A0A090BVL9_9GAMM</name>
<dbReference type="HOGENOM" id="CLU_058411_0_0_6"/>
<dbReference type="STRING" id="40754.THII_2789"/>